<evidence type="ECO:0000313" key="3">
    <source>
        <dbReference type="Proteomes" id="UP000323567"/>
    </source>
</evidence>
<accession>A0A5B3FRQ5</accession>
<dbReference type="SUPFAM" id="SSF51182">
    <property type="entry name" value="RmlC-like cupins"/>
    <property type="match status" value="1"/>
</dbReference>
<name>A0A5B3FRQ5_9BACT</name>
<dbReference type="PANTHER" id="PTHR37694">
    <property type="entry name" value="SLR8022 PROTEIN"/>
    <property type="match status" value="1"/>
</dbReference>
<organism evidence="2 3">
    <name type="scientific">Alistipes shahii</name>
    <dbReference type="NCBI Taxonomy" id="328814"/>
    <lineage>
        <taxon>Bacteria</taxon>
        <taxon>Pseudomonadati</taxon>
        <taxon>Bacteroidota</taxon>
        <taxon>Bacteroidia</taxon>
        <taxon>Bacteroidales</taxon>
        <taxon>Rikenellaceae</taxon>
        <taxon>Alistipes</taxon>
    </lineage>
</organism>
<dbReference type="InterPro" id="IPR011051">
    <property type="entry name" value="RmlC_Cupin_sf"/>
</dbReference>
<comment type="caution">
    <text evidence="2">The sequence shown here is derived from an EMBL/GenBank/DDBJ whole genome shotgun (WGS) entry which is preliminary data.</text>
</comment>
<dbReference type="PANTHER" id="PTHR37694:SF1">
    <property type="entry name" value="SLR8022 PROTEIN"/>
    <property type="match status" value="1"/>
</dbReference>
<dbReference type="InterPro" id="IPR013096">
    <property type="entry name" value="Cupin_2"/>
</dbReference>
<protein>
    <submittedName>
        <fullName evidence="2">Cupin domain-containing protein</fullName>
    </submittedName>
</protein>
<evidence type="ECO:0000313" key="2">
    <source>
        <dbReference type="EMBL" id="KAA2363824.1"/>
    </source>
</evidence>
<reference evidence="2 3" key="1">
    <citation type="journal article" date="2019" name="Nat. Med.">
        <title>A library of human gut bacterial isolates paired with longitudinal multiomics data enables mechanistic microbiome research.</title>
        <authorList>
            <person name="Poyet M."/>
            <person name="Groussin M."/>
            <person name="Gibbons S.M."/>
            <person name="Avila-Pacheco J."/>
            <person name="Jiang X."/>
            <person name="Kearney S.M."/>
            <person name="Perrotta A.R."/>
            <person name="Berdy B."/>
            <person name="Zhao S."/>
            <person name="Lieberman T.D."/>
            <person name="Swanson P.K."/>
            <person name="Smith M."/>
            <person name="Roesemann S."/>
            <person name="Alexander J.E."/>
            <person name="Rich S.A."/>
            <person name="Livny J."/>
            <person name="Vlamakis H."/>
            <person name="Clish C."/>
            <person name="Bullock K."/>
            <person name="Deik A."/>
            <person name="Scott J."/>
            <person name="Pierce K.A."/>
            <person name="Xavier R.J."/>
            <person name="Alm E.J."/>
        </authorList>
    </citation>
    <scope>NUCLEOTIDE SEQUENCE [LARGE SCALE GENOMIC DNA]</scope>
    <source>
        <strain evidence="2 3">BIOML-A2</strain>
    </source>
</reference>
<dbReference type="InterPro" id="IPR014710">
    <property type="entry name" value="RmlC-like_jellyroll"/>
</dbReference>
<dbReference type="EMBL" id="VVXK01000050">
    <property type="protein sequence ID" value="KAA2363824.1"/>
    <property type="molecule type" value="Genomic_DNA"/>
</dbReference>
<sequence length="112" mass="12097">MAYLKNIASSEVLKLADQVQYAAGQVVSKTLVQNKGVGITLFAFAKGEGISEHESTGDAFVTCLDGKGKIMIDGKPYFLEKGESIVMPANHPHAVYGEEDFKMMLVVVFPSL</sequence>
<dbReference type="AlphaFoldDB" id="A0A5B3FRQ5"/>
<dbReference type="Gene3D" id="2.60.120.10">
    <property type="entry name" value="Jelly Rolls"/>
    <property type="match status" value="1"/>
</dbReference>
<feature type="domain" description="Cupin type-2" evidence="1">
    <location>
        <begin position="41"/>
        <end position="109"/>
    </location>
</feature>
<dbReference type="CDD" id="cd02230">
    <property type="entry name" value="cupin_HP0902-like"/>
    <property type="match status" value="1"/>
</dbReference>
<dbReference type="Pfam" id="PF07883">
    <property type="entry name" value="Cupin_2"/>
    <property type="match status" value="1"/>
</dbReference>
<proteinExistence type="predicted"/>
<gene>
    <name evidence="2" type="ORF">F2Y13_15800</name>
</gene>
<evidence type="ECO:0000259" key="1">
    <source>
        <dbReference type="Pfam" id="PF07883"/>
    </source>
</evidence>
<dbReference type="Proteomes" id="UP000323567">
    <property type="component" value="Unassembled WGS sequence"/>
</dbReference>